<dbReference type="Pfam" id="PF08279">
    <property type="entry name" value="HTH_11"/>
    <property type="match status" value="1"/>
</dbReference>
<dbReference type="InterPro" id="IPR007737">
    <property type="entry name" value="Mga_HTH"/>
</dbReference>
<evidence type="ECO:0000313" key="5">
    <source>
        <dbReference type="EMBL" id="APB31818.1"/>
    </source>
</evidence>
<gene>
    <name evidence="5" type="ORF">BHY08_08315</name>
</gene>
<dbReference type="SUPFAM" id="SSF46785">
    <property type="entry name" value="Winged helix' DNA-binding domain"/>
    <property type="match status" value="1"/>
</dbReference>
<keyword evidence="1" id="KW-0805">Transcription regulation</keyword>
<dbReference type="PANTHER" id="PTHR30185:SF18">
    <property type="entry name" value="TRANSCRIPTIONAL REGULATOR MTLR"/>
    <property type="match status" value="1"/>
</dbReference>
<keyword evidence="2" id="KW-0804">Transcription</keyword>
<evidence type="ECO:0000313" key="6">
    <source>
        <dbReference type="Proteomes" id="UP000191200"/>
    </source>
</evidence>
<dbReference type="AlphaFoldDB" id="A0A1J0A7D1"/>
<organism evidence="5 6">
    <name type="scientific">Vagococcus teuberi</name>
    <dbReference type="NCBI Taxonomy" id="519472"/>
    <lineage>
        <taxon>Bacteria</taxon>
        <taxon>Bacillati</taxon>
        <taxon>Bacillota</taxon>
        <taxon>Bacilli</taxon>
        <taxon>Lactobacillales</taxon>
        <taxon>Enterococcaceae</taxon>
        <taxon>Vagococcus</taxon>
    </lineage>
</organism>
<dbReference type="EMBL" id="CP017267">
    <property type="protein sequence ID" value="APB31818.1"/>
    <property type="molecule type" value="Genomic_DNA"/>
</dbReference>
<dbReference type="InterPro" id="IPR013196">
    <property type="entry name" value="HTH_11"/>
</dbReference>
<accession>A0A1J0A7D1</accession>
<dbReference type="InterPro" id="IPR036388">
    <property type="entry name" value="WH-like_DNA-bd_sf"/>
</dbReference>
<dbReference type="Gene3D" id="1.10.10.10">
    <property type="entry name" value="Winged helix-like DNA-binding domain superfamily/Winged helix DNA-binding domain"/>
    <property type="match status" value="2"/>
</dbReference>
<evidence type="ECO:0008006" key="7">
    <source>
        <dbReference type="Google" id="ProtNLM"/>
    </source>
</evidence>
<evidence type="ECO:0000259" key="3">
    <source>
        <dbReference type="Pfam" id="PF05043"/>
    </source>
</evidence>
<dbReference type="KEGG" id="vte:BHY08_08315"/>
<dbReference type="InterPro" id="IPR050661">
    <property type="entry name" value="BglG_antiterminators"/>
</dbReference>
<dbReference type="Proteomes" id="UP000191200">
    <property type="component" value="Chromosome"/>
</dbReference>
<name>A0A1J0A7D1_9ENTE</name>
<dbReference type="PANTHER" id="PTHR30185">
    <property type="entry name" value="CRYPTIC BETA-GLUCOSIDE BGL OPERON ANTITERMINATOR"/>
    <property type="match status" value="1"/>
</dbReference>
<evidence type="ECO:0000256" key="2">
    <source>
        <dbReference type="ARBA" id="ARBA00023163"/>
    </source>
</evidence>
<feature type="domain" description="Mga helix-turn-helix" evidence="3">
    <location>
        <begin position="76"/>
        <end position="160"/>
    </location>
</feature>
<keyword evidence="6" id="KW-1185">Reference proteome</keyword>
<evidence type="ECO:0000259" key="4">
    <source>
        <dbReference type="Pfam" id="PF08279"/>
    </source>
</evidence>
<dbReference type="RefSeq" id="WP_071457423.1">
    <property type="nucleotide sequence ID" value="NZ_CP017267.1"/>
</dbReference>
<sequence>MRELLDTPTQRRIHILEQLNEVSDWISSNELAKSNNASLRTINNDVSYLKENWYPHLLIETSKKNGVRLQTQPSSHIEVVYRYVLKNSEAFRLIESVFFDTTLSIEKWGEKLFISESSLYRITSDISKSLSKYGLTLEKKPCRIVGKDEFFVRFFYTSYFFEAYQITEWPFPSNKKKTIQFVKDIINYYNEDVSEKDILLISYILCISLTRQSQEYFIEGYDKGIFTKKMYHSIDRKSDDLEEIVKYYGLVVNDQLIYDLMFSLYYHLINWHSEEEYLHITKEVKRLMKNIRNVFDFTLTNKLSDKIENSLKHIYLQHTIYPFPNYIIFNKNFYNAVAIKKLFPTMSLVIEQELIKLEKSTNFPWHTDYFYEVLCTMMIQWTDLPTLLETKKQKAKILVMSSLGQDHSDFLSKMIHKNFENKAIIEPYMKSVIFIEDIPKEYFLSYDIIVSTFDSELLPQDKLVVIDDIPSNSDWGTIRRAINNTHQLDEKVITYLNNNYY</sequence>
<dbReference type="STRING" id="519472.BHY08_08315"/>
<dbReference type="Pfam" id="PF05043">
    <property type="entry name" value="Mga"/>
    <property type="match status" value="1"/>
</dbReference>
<proteinExistence type="predicted"/>
<dbReference type="OrthoDB" id="1646817at2"/>
<evidence type="ECO:0000256" key="1">
    <source>
        <dbReference type="ARBA" id="ARBA00023015"/>
    </source>
</evidence>
<dbReference type="InterPro" id="IPR036390">
    <property type="entry name" value="WH_DNA-bd_sf"/>
</dbReference>
<feature type="domain" description="Helix-turn-helix type 11" evidence="4">
    <location>
        <begin position="11"/>
        <end position="67"/>
    </location>
</feature>
<protein>
    <recommendedName>
        <fullName evidence="7">Mga helix-turn-helix domain-containing protein</fullName>
    </recommendedName>
</protein>
<reference evidence="5 6" key="1">
    <citation type="submission" date="2016-09" db="EMBL/GenBank/DDBJ databases">
        <title>Vagococcus teuberi sp. nov., isolated from the Malian artisanal sour milk fene.</title>
        <authorList>
            <person name="Wullschleger S."/>
            <person name="Seifert C."/>
            <person name="Baumgartner S."/>
            <person name="Lacroix C."/>
            <person name="Bonfoh B."/>
            <person name="Stevens M.J."/>
            <person name="Meile L."/>
        </authorList>
    </citation>
    <scope>NUCLEOTIDE SEQUENCE [LARGE SCALE GENOMIC DNA]</scope>
    <source>
        <strain evidence="5 6">DSM 21459</strain>
    </source>
</reference>